<dbReference type="PROSITE" id="PS50082">
    <property type="entry name" value="WD_REPEATS_2"/>
    <property type="match status" value="2"/>
</dbReference>
<keyword evidence="6" id="KW-1185">Reference proteome</keyword>
<dbReference type="SMART" id="SM00320">
    <property type="entry name" value="WD40"/>
    <property type="match status" value="3"/>
</dbReference>
<keyword evidence="2" id="KW-0677">Repeat</keyword>
<dbReference type="InterPro" id="IPR024977">
    <property type="entry name" value="Apc4-like_WD40_dom"/>
</dbReference>
<accession>A0A1E4SNR3</accession>
<reference evidence="6" key="1">
    <citation type="submission" date="2016-05" db="EMBL/GenBank/DDBJ databases">
        <title>Comparative genomics of biotechnologically important yeasts.</title>
        <authorList>
            <consortium name="DOE Joint Genome Institute"/>
            <person name="Riley R."/>
            <person name="Haridas S."/>
            <person name="Wolfe K.H."/>
            <person name="Lopes M.R."/>
            <person name="Hittinger C.T."/>
            <person name="Goker M."/>
            <person name="Salamov A."/>
            <person name="Wisecaver J."/>
            <person name="Long T.M."/>
            <person name="Aerts A.L."/>
            <person name="Barry K."/>
            <person name="Choi C."/>
            <person name="Clum A."/>
            <person name="Coughlan A.Y."/>
            <person name="Deshpande S."/>
            <person name="Douglass A.P."/>
            <person name="Hanson S.J."/>
            <person name="Klenk H.-P."/>
            <person name="Labutti K."/>
            <person name="Lapidus A."/>
            <person name="Lindquist E."/>
            <person name="Lipzen A."/>
            <person name="Meier-Kolthoff J.P."/>
            <person name="Ohm R.A."/>
            <person name="Otillar R.P."/>
            <person name="Pangilinan J."/>
            <person name="Peng Y."/>
            <person name="Rokas A."/>
            <person name="Rosa C.A."/>
            <person name="Scheuner C."/>
            <person name="Sibirny A.A."/>
            <person name="Slot J.C."/>
            <person name="Stielow J.B."/>
            <person name="Sun H."/>
            <person name="Kurtzman C.P."/>
            <person name="Blackwell M."/>
            <person name="Grigoriev I.V."/>
            <person name="Jeffries T.W."/>
        </authorList>
    </citation>
    <scope>NUCLEOTIDE SEQUENCE [LARGE SCALE GENOMIC DNA]</scope>
    <source>
        <strain evidence="6">NRRL Y-17324</strain>
    </source>
</reference>
<evidence type="ECO:0000256" key="1">
    <source>
        <dbReference type="ARBA" id="ARBA00022574"/>
    </source>
</evidence>
<protein>
    <submittedName>
        <fullName evidence="5">WD40 repeat-like protein</fullName>
    </submittedName>
</protein>
<evidence type="ECO:0000313" key="6">
    <source>
        <dbReference type="Proteomes" id="UP000094285"/>
    </source>
</evidence>
<feature type="non-terminal residue" evidence="5">
    <location>
        <position position="488"/>
    </location>
</feature>
<dbReference type="InterPro" id="IPR036322">
    <property type="entry name" value="WD40_repeat_dom_sf"/>
</dbReference>
<dbReference type="AlphaFoldDB" id="A0A1E4SNR3"/>
<dbReference type="InterPro" id="IPR001680">
    <property type="entry name" value="WD40_rpt"/>
</dbReference>
<keyword evidence="1 3" id="KW-0853">WD repeat</keyword>
<dbReference type="Pfam" id="PF12894">
    <property type="entry name" value="ANAPC4_WD40"/>
    <property type="match status" value="1"/>
</dbReference>
<feature type="repeat" description="WD" evidence="3">
    <location>
        <begin position="320"/>
        <end position="359"/>
    </location>
</feature>
<dbReference type="SUPFAM" id="SSF50978">
    <property type="entry name" value="WD40 repeat-like"/>
    <property type="match status" value="1"/>
</dbReference>
<sequence>MGDFYEPTLLFRNNAIRRYSPQLSPIASVESLPYTNNCSSWLLNPNNSKDNQVLNQSCSLDRLNIKSNYWKIPDNNLNLTSMSINNQESNPTLAISSANSEANLFIYELDLIDNYLTHHNTISLPNIHSMKWLPSNPRYLVTGNSKGYAHLISVPSVRDNLEDEDASAEICKRFNHKKHLRNKTEDEKNASISKLNFLNSDLLLSLYSNHLFHWDIRSTESQSKPSPLSISTIAGIYNFDPVSKSSNNVGICGRFGVSLFDLRQPRFNMPKSVANEANRKKLGANLIKWNPNDENVFASSHGDGVVRLWDIRKQESFTSLNGHQDKVTSIEWNNGDIFTGSRDGNIIHWDLTNDMPNNTQSSPLECGLKEGLDSVHFNPRANSLEDTINQRQCGTVLPASNTNIISMCSVQCSSDPEDLKVLSIDGSSFFGVHSKIYNAVSVNINSEKLYYSEEDIQLLLASKENSNATLVDPEAESLHETKPLIIRR</sequence>
<dbReference type="EMBL" id="KV453910">
    <property type="protein sequence ID" value="ODV81153.1"/>
    <property type="molecule type" value="Genomic_DNA"/>
</dbReference>
<evidence type="ECO:0000259" key="4">
    <source>
        <dbReference type="Pfam" id="PF12894"/>
    </source>
</evidence>
<dbReference type="InterPro" id="IPR050459">
    <property type="entry name" value="WD_repeat_RBAP46/RBAP48/MSI1"/>
</dbReference>
<dbReference type="OrthoDB" id="361494at2759"/>
<name>A0A1E4SNR3_9ASCO</name>
<dbReference type="PROSITE" id="PS50294">
    <property type="entry name" value="WD_REPEATS_REGION"/>
    <property type="match status" value="1"/>
</dbReference>
<dbReference type="STRING" id="984487.A0A1E4SNR3"/>
<dbReference type="RefSeq" id="XP_020066275.1">
    <property type="nucleotide sequence ID" value="XM_020208611.1"/>
</dbReference>
<feature type="repeat" description="WD" evidence="3">
    <location>
        <begin position="287"/>
        <end position="319"/>
    </location>
</feature>
<proteinExistence type="predicted"/>
<evidence type="ECO:0000313" key="5">
    <source>
        <dbReference type="EMBL" id="ODV81153.1"/>
    </source>
</evidence>
<dbReference type="GeneID" id="30982748"/>
<dbReference type="Proteomes" id="UP000094285">
    <property type="component" value="Unassembled WGS sequence"/>
</dbReference>
<dbReference type="Gene3D" id="2.130.10.10">
    <property type="entry name" value="YVTN repeat-like/Quinoprotein amine dehydrogenase"/>
    <property type="match status" value="1"/>
</dbReference>
<dbReference type="PANTHER" id="PTHR22850">
    <property type="entry name" value="WD40 REPEAT FAMILY"/>
    <property type="match status" value="1"/>
</dbReference>
<dbReference type="InterPro" id="IPR015943">
    <property type="entry name" value="WD40/YVTN_repeat-like_dom_sf"/>
</dbReference>
<organism evidence="5 6">
    <name type="scientific">Suhomyces tanzawaensis NRRL Y-17324</name>
    <dbReference type="NCBI Taxonomy" id="984487"/>
    <lineage>
        <taxon>Eukaryota</taxon>
        <taxon>Fungi</taxon>
        <taxon>Dikarya</taxon>
        <taxon>Ascomycota</taxon>
        <taxon>Saccharomycotina</taxon>
        <taxon>Pichiomycetes</taxon>
        <taxon>Debaryomycetaceae</taxon>
        <taxon>Suhomyces</taxon>
    </lineage>
</organism>
<evidence type="ECO:0000256" key="3">
    <source>
        <dbReference type="PROSITE-ProRule" id="PRU00221"/>
    </source>
</evidence>
<evidence type="ECO:0000256" key="2">
    <source>
        <dbReference type="ARBA" id="ARBA00022737"/>
    </source>
</evidence>
<gene>
    <name evidence="5" type="ORF">CANTADRAFT_34849</name>
</gene>
<feature type="domain" description="Anaphase-promoting complex subunit 4-like WD40" evidence="4">
    <location>
        <begin position="267"/>
        <end position="333"/>
    </location>
</feature>